<gene>
    <name evidence="2" type="ORF">OU682_19935</name>
</gene>
<name>A0ABT4J9R3_9RHOB</name>
<protein>
    <submittedName>
        <fullName evidence="2">Uncharacterized protein</fullName>
    </submittedName>
</protein>
<keyword evidence="3" id="KW-1185">Reference proteome</keyword>
<evidence type="ECO:0000256" key="1">
    <source>
        <dbReference type="SAM" id="MobiDB-lite"/>
    </source>
</evidence>
<comment type="caution">
    <text evidence="2">The sequence shown here is derived from an EMBL/GenBank/DDBJ whole genome shotgun (WGS) entry which is preliminary data.</text>
</comment>
<dbReference type="RefSeq" id="WP_268943967.1">
    <property type="nucleotide sequence ID" value="NZ_JAPTYD010000055.1"/>
</dbReference>
<feature type="compositionally biased region" description="Polar residues" evidence="1">
    <location>
        <begin position="12"/>
        <end position="26"/>
    </location>
</feature>
<feature type="non-terminal residue" evidence="2">
    <location>
        <position position="1"/>
    </location>
</feature>
<proteinExistence type="predicted"/>
<feature type="region of interest" description="Disordered" evidence="1">
    <location>
        <begin position="1"/>
        <end position="34"/>
    </location>
</feature>
<sequence length="67" mass="7730">VNGERSMHSMVSAGTGSKRQIQNTSNRKNKMPPTFRQIIETFPRGKNFTNHAWTKTIILNDRDKRSL</sequence>
<evidence type="ECO:0000313" key="2">
    <source>
        <dbReference type="EMBL" id="MCZ0963870.1"/>
    </source>
</evidence>
<evidence type="ECO:0000313" key="3">
    <source>
        <dbReference type="Proteomes" id="UP001149822"/>
    </source>
</evidence>
<dbReference type="Proteomes" id="UP001149822">
    <property type="component" value="Unassembled WGS sequence"/>
</dbReference>
<dbReference type="EMBL" id="JAPTYD010000055">
    <property type="protein sequence ID" value="MCZ0963870.1"/>
    <property type="molecule type" value="Genomic_DNA"/>
</dbReference>
<accession>A0ABT4J9R3</accession>
<reference evidence="2" key="1">
    <citation type="submission" date="2022-12" db="EMBL/GenBank/DDBJ databases">
        <title>Paracoccus sp. EF6 isolated from a lake water.</title>
        <authorList>
            <person name="Liu H."/>
        </authorList>
    </citation>
    <scope>NUCLEOTIDE SEQUENCE</scope>
    <source>
        <strain evidence="2">EF6</strain>
    </source>
</reference>
<organism evidence="2 3">
    <name type="scientific">Paracoccus benzoatiresistens</name>
    <dbReference type="NCBI Taxonomy" id="2997341"/>
    <lineage>
        <taxon>Bacteria</taxon>
        <taxon>Pseudomonadati</taxon>
        <taxon>Pseudomonadota</taxon>
        <taxon>Alphaproteobacteria</taxon>
        <taxon>Rhodobacterales</taxon>
        <taxon>Paracoccaceae</taxon>
        <taxon>Paracoccus</taxon>
    </lineage>
</organism>